<sequence length="186" mass="19886">MCRLPNAKTLWQTCGVKHLRNFRWVLAILTIASLVVAPLSRPAMAAMTAAGSEQAASHAMVGHDMTDQHMTDQHMTGHTTASHQMMPMADGSGDHVATRDLAGLSISKESVVVAAHEMPCCPSQAPMAPDCDKCLYMALCLAKYLTGMPSAIAQPMPIISASVITLRNEAWPDGLGHPPPEHPPRS</sequence>
<accession>Q07HK3</accession>
<evidence type="ECO:0000313" key="1">
    <source>
        <dbReference type="EMBL" id="ABJ08581.1"/>
    </source>
</evidence>
<dbReference type="STRING" id="316055.RPE_4661"/>
<protein>
    <submittedName>
        <fullName evidence="1">Uncharacterized protein</fullName>
    </submittedName>
</protein>
<gene>
    <name evidence="1" type="ordered locus">RPE_4661</name>
</gene>
<proteinExistence type="predicted"/>
<dbReference type="HOGENOM" id="CLU_1729976_0_0_5"/>
<reference evidence="1" key="1">
    <citation type="submission" date="2006-09" db="EMBL/GenBank/DDBJ databases">
        <title>Complete sequence of Rhodopseudomonas palustris BisA53.</title>
        <authorList>
            <consortium name="US DOE Joint Genome Institute"/>
            <person name="Copeland A."/>
            <person name="Lucas S."/>
            <person name="Lapidus A."/>
            <person name="Barry K."/>
            <person name="Detter J.C."/>
            <person name="Glavina del Rio T."/>
            <person name="Hammon N."/>
            <person name="Israni S."/>
            <person name="Dalin E."/>
            <person name="Tice H."/>
            <person name="Pitluck S."/>
            <person name="Chain P."/>
            <person name="Malfatti S."/>
            <person name="Shin M."/>
            <person name="Vergez L."/>
            <person name="Schmutz J."/>
            <person name="Larimer F."/>
            <person name="Land M."/>
            <person name="Hauser L."/>
            <person name="Pelletier D.A."/>
            <person name="Kyrpides N."/>
            <person name="Kim E."/>
            <person name="Harwood C.S."/>
            <person name="Oda Y."/>
            <person name="Richardson P."/>
        </authorList>
    </citation>
    <scope>NUCLEOTIDE SEQUENCE [LARGE SCALE GENOMIC DNA]</scope>
    <source>
        <strain evidence="1">BisA53</strain>
    </source>
</reference>
<organism evidence="1">
    <name type="scientific">Rhodopseudomonas palustris (strain BisA53)</name>
    <dbReference type="NCBI Taxonomy" id="316055"/>
    <lineage>
        <taxon>Bacteria</taxon>
        <taxon>Pseudomonadati</taxon>
        <taxon>Pseudomonadota</taxon>
        <taxon>Alphaproteobacteria</taxon>
        <taxon>Hyphomicrobiales</taxon>
        <taxon>Nitrobacteraceae</taxon>
        <taxon>Rhodopseudomonas</taxon>
    </lineage>
</organism>
<name>Q07HK3_RHOP5</name>
<dbReference type="AlphaFoldDB" id="Q07HK3"/>
<dbReference type="KEGG" id="rpe:RPE_4661"/>
<dbReference type="eggNOG" id="ENOG5030NQK">
    <property type="taxonomic scope" value="Bacteria"/>
</dbReference>
<dbReference type="EMBL" id="CP000463">
    <property type="protein sequence ID" value="ABJ08581.1"/>
    <property type="molecule type" value="Genomic_DNA"/>
</dbReference>